<dbReference type="Pfam" id="PF18592">
    <property type="entry name" value="Tho1_MOS11_C"/>
    <property type="match status" value="1"/>
</dbReference>
<evidence type="ECO:0000259" key="2">
    <source>
        <dbReference type="Pfam" id="PF18592"/>
    </source>
</evidence>
<evidence type="ECO:0000313" key="4">
    <source>
        <dbReference type="Proteomes" id="UP000734854"/>
    </source>
</evidence>
<dbReference type="InterPro" id="IPR040746">
    <property type="entry name" value="THO1_MOS11_C"/>
</dbReference>
<feature type="compositionally biased region" description="Polar residues" evidence="1">
    <location>
        <begin position="66"/>
        <end position="80"/>
    </location>
</feature>
<feature type="region of interest" description="Disordered" evidence="1">
    <location>
        <begin position="1"/>
        <end position="34"/>
    </location>
</feature>
<protein>
    <recommendedName>
        <fullName evidence="2">THO1-MOS11 C-terminal domain-containing protein</fullName>
    </recommendedName>
</protein>
<organism evidence="3 4">
    <name type="scientific">Zingiber officinale</name>
    <name type="common">Ginger</name>
    <name type="synonym">Amomum zingiber</name>
    <dbReference type="NCBI Taxonomy" id="94328"/>
    <lineage>
        <taxon>Eukaryota</taxon>
        <taxon>Viridiplantae</taxon>
        <taxon>Streptophyta</taxon>
        <taxon>Embryophyta</taxon>
        <taxon>Tracheophyta</taxon>
        <taxon>Spermatophyta</taxon>
        <taxon>Magnoliopsida</taxon>
        <taxon>Liliopsida</taxon>
        <taxon>Zingiberales</taxon>
        <taxon>Zingiberaceae</taxon>
        <taxon>Zingiber</taxon>
    </lineage>
</organism>
<comment type="caution">
    <text evidence="3">The sequence shown here is derived from an EMBL/GenBank/DDBJ whole genome shotgun (WGS) entry which is preliminary data.</text>
</comment>
<dbReference type="PANTHER" id="PTHR47701:SF2">
    <property type="entry name" value="PROTEIN MODIFIER OF SNC1 11"/>
    <property type="match status" value="1"/>
</dbReference>
<dbReference type="InterPro" id="IPR044209">
    <property type="entry name" value="MOS11"/>
</dbReference>
<keyword evidence="4" id="KW-1185">Reference proteome</keyword>
<dbReference type="Proteomes" id="UP000734854">
    <property type="component" value="Unassembled WGS sequence"/>
</dbReference>
<accession>A0A8J5G7R1</accession>
<evidence type="ECO:0000313" key="3">
    <source>
        <dbReference type="EMBL" id="KAG6498013.1"/>
    </source>
</evidence>
<sequence length="242" mass="26531">MDALRLEPAVEDPSVGVATSVNKLPPPAVPLGNPTFPLRQTEVLGISEEVGEPTAAKLVGPRPTGGSDSAMTNASESNPVTDLEKKLRRAERFGMQVVLSEVEKRNSRAERQALQNNEQRELMELIEFGNALPKVLQRLKHFGIEISVWFGTGSNLSGSKIVGQPEEEKRKARAERFGLKVDDVADEEAKKKARLERFAPNSKLDTSEEEKRKARAIRFSQGSTKVSGQGNSYLKAMVVPPT</sequence>
<reference evidence="3 4" key="1">
    <citation type="submission" date="2020-08" db="EMBL/GenBank/DDBJ databases">
        <title>Plant Genome Project.</title>
        <authorList>
            <person name="Zhang R.-G."/>
        </authorList>
    </citation>
    <scope>NUCLEOTIDE SEQUENCE [LARGE SCALE GENOMIC DNA]</scope>
    <source>
        <tissue evidence="3">Rhizome</tissue>
    </source>
</reference>
<gene>
    <name evidence="3" type="ORF">ZIOFF_045919</name>
</gene>
<dbReference type="PANTHER" id="PTHR47701">
    <property type="entry name" value="PROTEIN MODIFIER OF SNC1 11"/>
    <property type="match status" value="1"/>
</dbReference>
<name>A0A8J5G7R1_ZINOF</name>
<dbReference type="EMBL" id="JACMSC010000012">
    <property type="protein sequence ID" value="KAG6498013.1"/>
    <property type="molecule type" value="Genomic_DNA"/>
</dbReference>
<evidence type="ECO:0000256" key="1">
    <source>
        <dbReference type="SAM" id="MobiDB-lite"/>
    </source>
</evidence>
<feature type="domain" description="THO1-MOS11 C-terminal" evidence="2">
    <location>
        <begin position="80"/>
        <end position="111"/>
    </location>
</feature>
<proteinExistence type="predicted"/>
<dbReference type="AlphaFoldDB" id="A0A8J5G7R1"/>
<dbReference type="GO" id="GO:0016973">
    <property type="term" value="P:poly(A)+ mRNA export from nucleus"/>
    <property type="evidence" value="ECO:0007669"/>
    <property type="project" value="InterPro"/>
</dbReference>
<feature type="region of interest" description="Disordered" evidence="1">
    <location>
        <begin position="56"/>
        <end position="82"/>
    </location>
</feature>
<dbReference type="GO" id="GO:0005634">
    <property type="term" value="C:nucleus"/>
    <property type="evidence" value="ECO:0007669"/>
    <property type="project" value="TreeGrafter"/>
</dbReference>